<reference evidence="2 3" key="1">
    <citation type="submission" date="2016-02" db="EMBL/GenBank/DDBJ databases">
        <title>Band-tailed pigeon sequencing and assembly.</title>
        <authorList>
            <person name="Soares A.E."/>
            <person name="Novak B.J."/>
            <person name="Rice E.S."/>
            <person name="O'Connell B."/>
            <person name="Chang D."/>
            <person name="Weber S."/>
            <person name="Shapiro B."/>
        </authorList>
    </citation>
    <scope>NUCLEOTIDE SEQUENCE [LARGE SCALE GENOMIC DNA]</scope>
    <source>
        <strain evidence="2">BTP2013</strain>
        <tissue evidence="2">Blood</tissue>
    </source>
</reference>
<comment type="caution">
    <text evidence="2">The sequence shown here is derived from an EMBL/GenBank/DDBJ whole genome shotgun (WGS) entry which is preliminary data.</text>
</comment>
<sequence>MSGGAASLPPPLHGPSLPDPGARSQGRGSPAGHGAPRASPGARGPPPGSIGTPFQCHSIHQDHICNDDSDKGQKNRPLSQQLICSQGLWRV</sequence>
<dbReference type="EMBL" id="LSYS01004352">
    <property type="protein sequence ID" value="OPJ79637.1"/>
    <property type="molecule type" value="Genomic_DNA"/>
</dbReference>
<organism evidence="2 3">
    <name type="scientific">Patagioenas fasciata monilis</name>
    <dbReference type="NCBI Taxonomy" id="372326"/>
    <lineage>
        <taxon>Eukaryota</taxon>
        <taxon>Metazoa</taxon>
        <taxon>Chordata</taxon>
        <taxon>Craniata</taxon>
        <taxon>Vertebrata</taxon>
        <taxon>Euteleostomi</taxon>
        <taxon>Archelosauria</taxon>
        <taxon>Archosauria</taxon>
        <taxon>Dinosauria</taxon>
        <taxon>Saurischia</taxon>
        <taxon>Theropoda</taxon>
        <taxon>Coelurosauria</taxon>
        <taxon>Aves</taxon>
        <taxon>Neognathae</taxon>
        <taxon>Neoaves</taxon>
        <taxon>Columbimorphae</taxon>
        <taxon>Columbiformes</taxon>
        <taxon>Columbidae</taxon>
        <taxon>Patagioenas</taxon>
    </lineage>
</organism>
<name>A0A1V4K6X9_PATFA</name>
<evidence type="ECO:0000256" key="1">
    <source>
        <dbReference type="SAM" id="MobiDB-lite"/>
    </source>
</evidence>
<accession>A0A1V4K6X9</accession>
<feature type="region of interest" description="Disordered" evidence="1">
    <location>
        <begin position="1"/>
        <end position="81"/>
    </location>
</feature>
<evidence type="ECO:0000313" key="2">
    <source>
        <dbReference type="EMBL" id="OPJ79637.1"/>
    </source>
</evidence>
<gene>
    <name evidence="2" type="ORF">AV530_001591</name>
</gene>
<dbReference type="AlphaFoldDB" id="A0A1V4K6X9"/>
<protein>
    <submittedName>
        <fullName evidence="2">Uncharacterized protein</fullName>
    </submittedName>
</protein>
<keyword evidence="3" id="KW-1185">Reference proteome</keyword>
<dbReference type="Proteomes" id="UP000190648">
    <property type="component" value="Unassembled WGS sequence"/>
</dbReference>
<proteinExistence type="predicted"/>
<feature type="compositionally biased region" description="Basic and acidic residues" evidence="1">
    <location>
        <begin position="59"/>
        <end position="73"/>
    </location>
</feature>
<evidence type="ECO:0000313" key="3">
    <source>
        <dbReference type="Proteomes" id="UP000190648"/>
    </source>
</evidence>
<feature type="compositionally biased region" description="Low complexity" evidence="1">
    <location>
        <begin position="14"/>
        <end position="42"/>
    </location>
</feature>